<evidence type="ECO:0000256" key="1">
    <source>
        <dbReference type="SAM" id="MobiDB-lite"/>
    </source>
</evidence>
<reference evidence="3" key="1">
    <citation type="journal article" date="2011" name="Nat. Biotechnol.">
        <title>The genomic sequence of the Chinese hamster ovary (CHO)-K1 cell line.</title>
        <authorList>
            <person name="Xu X."/>
            <person name="Nagarajan H."/>
            <person name="Lewis N.E."/>
            <person name="Pan S."/>
            <person name="Cai Z."/>
            <person name="Liu X."/>
            <person name="Chen W."/>
            <person name="Xie M."/>
            <person name="Wang W."/>
            <person name="Hammond S."/>
            <person name="Andersen M.R."/>
            <person name="Neff N."/>
            <person name="Passarelli B."/>
            <person name="Koh W."/>
            <person name="Fan H.C."/>
            <person name="Wang J."/>
            <person name="Gui Y."/>
            <person name="Lee K.H."/>
            <person name="Betenbaugh M.J."/>
            <person name="Quake S.R."/>
            <person name="Famili I."/>
            <person name="Palsson B.O."/>
            <person name="Wang J."/>
        </authorList>
    </citation>
    <scope>NUCLEOTIDE SEQUENCE [LARGE SCALE GENOMIC DNA]</scope>
    <source>
        <strain evidence="3">CHO K1 cell line</strain>
    </source>
</reference>
<dbReference type="InParanoid" id="G3HRA0"/>
<proteinExistence type="predicted"/>
<organism evidence="2 3">
    <name type="scientific">Cricetulus griseus</name>
    <name type="common">Chinese hamster</name>
    <name type="synonym">Cricetulus barabensis griseus</name>
    <dbReference type="NCBI Taxonomy" id="10029"/>
    <lineage>
        <taxon>Eukaryota</taxon>
        <taxon>Metazoa</taxon>
        <taxon>Chordata</taxon>
        <taxon>Craniata</taxon>
        <taxon>Vertebrata</taxon>
        <taxon>Euteleostomi</taxon>
        <taxon>Mammalia</taxon>
        <taxon>Eutheria</taxon>
        <taxon>Euarchontoglires</taxon>
        <taxon>Glires</taxon>
        <taxon>Rodentia</taxon>
        <taxon>Myomorpha</taxon>
        <taxon>Muroidea</taxon>
        <taxon>Cricetidae</taxon>
        <taxon>Cricetinae</taxon>
        <taxon>Cricetulus</taxon>
    </lineage>
</organism>
<dbReference type="Proteomes" id="UP000001075">
    <property type="component" value="Unassembled WGS sequence"/>
</dbReference>
<evidence type="ECO:0000313" key="3">
    <source>
        <dbReference type="Proteomes" id="UP000001075"/>
    </source>
</evidence>
<feature type="region of interest" description="Disordered" evidence="1">
    <location>
        <begin position="73"/>
        <end position="95"/>
    </location>
</feature>
<sequence>MESQLPLKAEQTLQLHELQRRAGGRGWEQQSPSALSGQAASGLAEPSPIPNLSATYPLFLSLNQAGMCFLRGKNEKGSGGRRLKNSNLPFDKGAL</sequence>
<feature type="compositionally biased region" description="Low complexity" evidence="1">
    <location>
        <begin position="29"/>
        <end position="44"/>
    </location>
</feature>
<protein>
    <submittedName>
        <fullName evidence="2">Uncharacterized protein</fullName>
    </submittedName>
</protein>
<feature type="region of interest" description="Disordered" evidence="1">
    <location>
        <begin position="17"/>
        <end position="47"/>
    </location>
</feature>
<name>G3HRA0_CRIGR</name>
<evidence type="ECO:0000313" key="2">
    <source>
        <dbReference type="EMBL" id="EGW12179.1"/>
    </source>
</evidence>
<accession>G3HRA0</accession>
<gene>
    <name evidence="2" type="ORF">I79_013365</name>
</gene>
<dbReference type="AlphaFoldDB" id="G3HRA0"/>
<dbReference type="EMBL" id="JH000631">
    <property type="protein sequence ID" value="EGW12179.1"/>
    <property type="molecule type" value="Genomic_DNA"/>
</dbReference>